<dbReference type="Pfam" id="PF16209">
    <property type="entry name" value="PhoLip_ATPase_N"/>
    <property type="match status" value="1"/>
</dbReference>
<keyword evidence="7 15" id="KW-0460">Magnesium</keyword>
<accession>A0A1E3QT02</accession>
<dbReference type="Gene3D" id="3.40.50.1000">
    <property type="entry name" value="HAD superfamily/HAD-like"/>
    <property type="match status" value="1"/>
</dbReference>
<dbReference type="GO" id="GO:0006892">
    <property type="term" value="P:post-Golgi vesicle-mediated transport"/>
    <property type="evidence" value="ECO:0007669"/>
    <property type="project" value="TreeGrafter"/>
</dbReference>
<dbReference type="SUPFAM" id="SSF81665">
    <property type="entry name" value="Calcium ATPase, transmembrane domain M"/>
    <property type="match status" value="1"/>
</dbReference>
<feature type="binding site" evidence="14">
    <location>
        <position position="941"/>
    </location>
    <ligand>
        <name>ATP</name>
        <dbReference type="ChEBI" id="CHEBI:30616"/>
    </ligand>
</feature>
<dbReference type="SFLD" id="SFLDF00027">
    <property type="entry name" value="p-type_atpase"/>
    <property type="match status" value="1"/>
</dbReference>
<feature type="compositionally biased region" description="Basic and acidic residues" evidence="17">
    <location>
        <begin position="43"/>
        <end position="57"/>
    </location>
</feature>
<feature type="transmembrane region" description="Helical" evidence="16">
    <location>
        <begin position="1146"/>
        <end position="1166"/>
    </location>
</feature>
<dbReference type="PRINTS" id="PR00119">
    <property type="entry name" value="CATATPASE"/>
</dbReference>
<keyword evidence="8 16" id="KW-1278">Translocase</keyword>
<dbReference type="InterPro" id="IPR001757">
    <property type="entry name" value="P_typ_ATPase"/>
</dbReference>
<dbReference type="GO" id="GO:0090555">
    <property type="term" value="F:phosphatidylethanolamine flippase activity"/>
    <property type="evidence" value="ECO:0007669"/>
    <property type="project" value="EnsemblFungi"/>
</dbReference>
<feature type="binding site" evidence="14">
    <location>
        <position position="561"/>
    </location>
    <ligand>
        <name>ATP</name>
        <dbReference type="ChEBI" id="CHEBI:30616"/>
    </ligand>
</feature>
<dbReference type="GO" id="GO:0140345">
    <property type="term" value="F:phosphatidylcholine flippase activity"/>
    <property type="evidence" value="ECO:0007669"/>
    <property type="project" value="EnsemblFungi"/>
</dbReference>
<evidence type="ECO:0000256" key="9">
    <source>
        <dbReference type="ARBA" id="ARBA00022989"/>
    </source>
</evidence>
<organism evidence="20 21">
    <name type="scientific">Babjeviella inositovora NRRL Y-12698</name>
    <dbReference type="NCBI Taxonomy" id="984486"/>
    <lineage>
        <taxon>Eukaryota</taxon>
        <taxon>Fungi</taxon>
        <taxon>Dikarya</taxon>
        <taxon>Ascomycota</taxon>
        <taxon>Saccharomycotina</taxon>
        <taxon>Pichiomycetes</taxon>
        <taxon>Serinales incertae sedis</taxon>
        <taxon>Babjeviella</taxon>
    </lineage>
</organism>
<evidence type="ECO:0000256" key="1">
    <source>
        <dbReference type="ARBA" id="ARBA00004141"/>
    </source>
</evidence>
<dbReference type="RefSeq" id="XP_018986128.1">
    <property type="nucleotide sequence ID" value="XM_019130426.1"/>
</dbReference>
<feature type="binding site" evidence="14">
    <location>
        <position position="1029"/>
    </location>
    <ligand>
        <name>ATP</name>
        <dbReference type="ChEBI" id="CHEBI:30616"/>
    </ligand>
</feature>
<dbReference type="SFLD" id="SFLDS00003">
    <property type="entry name" value="Haloacid_Dehalogenase"/>
    <property type="match status" value="1"/>
</dbReference>
<evidence type="ECO:0000256" key="6">
    <source>
        <dbReference type="ARBA" id="ARBA00022840"/>
    </source>
</evidence>
<dbReference type="EC" id="7.6.2.1" evidence="16"/>
<dbReference type="SUPFAM" id="SSF81660">
    <property type="entry name" value="Metal cation-transporting ATPase, ATP-binding domain N"/>
    <property type="match status" value="1"/>
</dbReference>
<feature type="binding site" evidence="15">
    <location>
        <position position="1056"/>
    </location>
    <ligand>
        <name>Mg(2+)</name>
        <dbReference type="ChEBI" id="CHEBI:18420"/>
    </ligand>
</feature>
<keyword evidence="9 16" id="KW-1133">Transmembrane helix</keyword>
<feature type="transmembrane region" description="Helical" evidence="16">
    <location>
        <begin position="1196"/>
        <end position="1215"/>
    </location>
</feature>
<comment type="catalytic activity">
    <reaction evidence="11 16">
        <text>ATP + H2O + phospholipidSide 1 = ADP + phosphate + phospholipidSide 2.</text>
        <dbReference type="EC" id="7.6.2.1"/>
    </reaction>
</comment>
<dbReference type="GO" id="GO:0140346">
    <property type="term" value="F:phosphatidylserine flippase activity"/>
    <property type="evidence" value="ECO:0007669"/>
    <property type="project" value="EnsemblFungi"/>
</dbReference>
<evidence type="ECO:0000256" key="11">
    <source>
        <dbReference type="ARBA" id="ARBA00034036"/>
    </source>
</evidence>
<comment type="catalytic activity">
    <reaction evidence="12">
        <text>a 1,2-diacyl-sn-glycero-3-phosphoethanolamine(out) + ATP + H2O = a 1,2-diacyl-sn-glycero-3-phosphoethanolamine(in) + ADP + phosphate + H(+)</text>
        <dbReference type="Rhea" id="RHEA:66132"/>
        <dbReference type="ChEBI" id="CHEBI:15377"/>
        <dbReference type="ChEBI" id="CHEBI:15378"/>
        <dbReference type="ChEBI" id="CHEBI:30616"/>
        <dbReference type="ChEBI" id="CHEBI:43474"/>
        <dbReference type="ChEBI" id="CHEBI:64612"/>
        <dbReference type="ChEBI" id="CHEBI:456216"/>
    </reaction>
    <physiologicalReaction direction="left-to-right" evidence="12">
        <dbReference type="Rhea" id="RHEA:66133"/>
    </physiologicalReaction>
</comment>
<keyword evidence="5 14" id="KW-0547">Nucleotide-binding</keyword>
<dbReference type="GO" id="GO:1990531">
    <property type="term" value="C:phospholipid-translocating ATPase complex"/>
    <property type="evidence" value="ECO:0007669"/>
    <property type="project" value="EnsemblFungi"/>
</dbReference>
<dbReference type="GO" id="GO:0007124">
    <property type="term" value="P:pseudohyphal growth"/>
    <property type="evidence" value="ECO:0007669"/>
    <property type="project" value="EnsemblFungi"/>
</dbReference>
<dbReference type="InterPro" id="IPR044492">
    <property type="entry name" value="P_typ_ATPase_HD_dom"/>
</dbReference>
<evidence type="ECO:0000259" key="19">
    <source>
        <dbReference type="Pfam" id="PF16212"/>
    </source>
</evidence>
<feature type="binding site" evidence="15">
    <location>
        <position position="562"/>
    </location>
    <ligand>
        <name>Mg(2+)</name>
        <dbReference type="ChEBI" id="CHEBI:18420"/>
    </ligand>
</feature>
<feature type="compositionally biased region" description="Polar residues" evidence="17">
    <location>
        <begin position="1"/>
        <end position="17"/>
    </location>
</feature>
<dbReference type="Proteomes" id="UP000094336">
    <property type="component" value="Unassembled WGS sequence"/>
</dbReference>
<feature type="binding site" evidence="15">
    <location>
        <position position="560"/>
    </location>
    <ligand>
        <name>Mg(2+)</name>
        <dbReference type="ChEBI" id="CHEBI:18420"/>
    </ligand>
</feature>
<feature type="binding site" evidence="14">
    <location>
        <position position="1060"/>
    </location>
    <ligand>
        <name>ATP</name>
        <dbReference type="ChEBI" id="CHEBI:30616"/>
    </ligand>
</feature>
<dbReference type="GeneID" id="30148279"/>
<feature type="domain" description="P-type ATPase C-terminal" evidence="19">
    <location>
        <begin position="1082"/>
        <end position="1333"/>
    </location>
</feature>
<evidence type="ECO:0000256" key="10">
    <source>
        <dbReference type="ARBA" id="ARBA00023136"/>
    </source>
</evidence>
<name>A0A1E3QT02_9ASCO</name>
<dbReference type="GO" id="GO:0032456">
    <property type="term" value="P:endocytic recycling"/>
    <property type="evidence" value="ECO:0007669"/>
    <property type="project" value="TreeGrafter"/>
</dbReference>
<evidence type="ECO:0000256" key="3">
    <source>
        <dbReference type="ARBA" id="ARBA00022692"/>
    </source>
</evidence>
<protein>
    <recommendedName>
        <fullName evidence="16">Phospholipid-transporting ATPase</fullName>
        <ecNumber evidence="16">7.6.2.1</ecNumber>
    </recommendedName>
</protein>
<feature type="binding site" evidence="14">
    <location>
        <position position="943"/>
    </location>
    <ligand>
        <name>ATP</name>
        <dbReference type="ChEBI" id="CHEBI:30616"/>
    </ligand>
</feature>
<evidence type="ECO:0000313" key="20">
    <source>
        <dbReference type="EMBL" id="ODQ80800.1"/>
    </source>
</evidence>
<dbReference type="GO" id="GO:0030140">
    <property type="term" value="C:trans-Golgi network transport vesicle"/>
    <property type="evidence" value="ECO:0007669"/>
    <property type="project" value="EnsemblFungi"/>
</dbReference>
<feature type="binding site" evidence="15">
    <location>
        <position position="1060"/>
    </location>
    <ligand>
        <name>Mg(2+)</name>
        <dbReference type="ChEBI" id="CHEBI:18420"/>
    </ligand>
</feature>
<feature type="transmembrane region" description="Helical" evidence="16">
    <location>
        <begin position="1227"/>
        <end position="1245"/>
    </location>
</feature>
<feature type="binding site" evidence="14">
    <location>
        <position position="725"/>
    </location>
    <ligand>
        <name>ATP</name>
        <dbReference type="ChEBI" id="CHEBI:30616"/>
    </ligand>
</feature>
<dbReference type="InterPro" id="IPR036412">
    <property type="entry name" value="HAD-like_sf"/>
</dbReference>
<dbReference type="InterPro" id="IPR008250">
    <property type="entry name" value="ATPase_P-typ_transduc_dom_A_sf"/>
</dbReference>
<dbReference type="PANTHER" id="PTHR24092:SF174">
    <property type="entry name" value="PHOSPHOLIPID-TRANSPORTING ATPASE DNF3-RELATED"/>
    <property type="match status" value="1"/>
</dbReference>
<evidence type="ECO:0000256" key="7">
    <source>
        <dbReference type="ARBA" id="ARBA00022842"/>
    </source>
</evidence>
<dbReference type="Pfam" id="PF16212">
    <property type="entry name" value="PhoLip_ATPase_C"/>
    <property type="match status" value="1"/>
</dbReference>
<feature type="transmembrane region" description="Helical" evidence="16">
    <location>
        <begin position="447"/>
        <end position="469"/>
    </location>
</feature>
<dbReference type="PANTHER" id="PTHR24092">
    <property type="entry name" value="PROBABLE PHOSPHOLIPID-TRANSPORTING ATPASE"/>
    <property type="match status" value="1"/>
</dbReference>
<dbReference type="GO" id="GO:0000287">
    <property type="term" value="F:magnesium ion binding"/>
    <property type="evidence" value="ECO:0007669"/>
    <property type="project" value="UniProtKB-UniRule"/>
</dbReference>
<feature type="transmembrane region" description="Helical" evidence="16">
    <location>
        <begin position="1303"/>
        <end position="1323"/>
    </location>
</feature>
<feature type="binding site" evidence="14">
    <location>
        <position position="861"/>
    </location>
    <ligand>
        <name>ATP</name>
        <dbReference type="ChEBI" id="CHEBI:30616"/>
    </ligand>
</feature>
<comment type="similarity">
    <text evidence="2 16">Belongs to the cation transport ATPase (P-type) (TC 3.A.3) family. Type IV subfamily.</text>
</comment>
<feature type="binding site" evidence="14">
    <location>
        <position position="702"/>
    </location>
    <ligand>
        <name>ATP</name>
        <dbReference type="ChEBI" id="CHEBI:30616"/>
    </ligand>
</feature>
<dbReference type="GO" id="GO:0005524">
    <property type="term" value="F:ATP binding"/>
    <property type="evidence" value="ECO:0007669"/>
    <property type="project" value="UniProtKB-UniRule"/>
</dbReference>
<dbReference type="Gene3D" id="2.70.150.10">
    <property type="entry name" value="Calcium-transporting ATPase, cytoplasmic transduction domain A"/>
    <property type="match status" value="1"/>
</dbReference>
<dbReference type="InterPro" id="IPR023214">
    <property type="entry name" value="HAD_sf"/>
</dbReference>
<feature type="active site" description="4-aspartylphosphate intermediate" evidence="13">
    <location>
        <position position="560"/>
    </location>
</feature>
<dbReference type="NCBIfam" id="TIGR01652">
    <property type="entry name" value="ATPase-Plipid"/>
    <property type="match status" value="1"/>
</dbReference>
<feature type="binding site" evidence="14">
    <location>
        <position position="560"/>
    </location>
    <ligand>
        <name>ATP</name>
        <dbReference type="ChEBI" id="CHEBI:30616"/>
    </ligand>
</feature>
<dbReference type="InterPro" id="IPR023298">
    <property type="entry name" value="ATPase_P-typ_TM_dom_sf"/>
</dbReference>
<dbReference type="InterPro" id="IPR006539">
    <property type="entry name" value="P-type_ATPase_IV"/>
</dbReference>
<evidence type="ECO:0000256" key="16">
    <source>
        <dbReference type="RuleBase" id="RU362033"/>
    </source>
</evidence>
<dbReference type="FunFam" id="3.40.50.1000:FF:000014">
    <property type="entry name" value="Phospholipid-transporting ATPase"/>
    <property type="match status" value="1"/>
</dbReference>
<feature type="region of interest" description="Disordered" evidence="17">
    <location>
        <begin position="1"/>
        <end position="62"/>
    </location>
</feature>
<keyword evidence="4 15" id="KW-0479">Metal-binding</keyword>
<dbReference type="SFLD" id="SFLDG00002">
    <property type="entry name" value="C1.7:_P-type_atpase_like"/>
    <property type="match status" value="1"/>
</dbReference>
<evidence type="ECO:0000256" key="15">
    <source>
        <dbReference type="PIRSR" id="PIRSR606539-3"/>
    </source>
</evidence>
<evidence type="ECO:0000256" key="17">
    <source>
        <dbReference type="SAM" id="MobiDB-lite"/>
    </source>
</evidence>
<gene>
    <name evidence="20" type="ORF">BABINDRAFT_166381</name>
</gene>
<dbReference type="InterPro" id="IPR032631">
    <property type="entry name" value="P-type_ATPase_N"/>
</dbReference>
<feature type="compositionally biased region" description="Polar residues" evidence="17">
    <location>
        <begin position="28"/>
        <end position="39"/>
    </location>
</feature>
<feature type="binding site" evidence="14">
    <location>
        <position position="1035"/>
    </location>
    <ligand>
        <name>ATP</name>
        <dbReference type="ChEBI" id="CHEBI:30616"/>
    </ligand>
</feature>
<dbReference type="NCBIfam" id="TIGR01494">
    <property type="entry name" value="ATPase_P-type"/>
    <property type="match status" value="1"/>
</dbReference>
<dbReference type="PROSITE" id="PS00154">
    <property type="entry name" value="ATPASE_E1_E2"/>
    <property type="match status" value="1"/>
</dbReference>
<dbReference type="GO" id="GO:0016887">
    <property type="term" value="F:ATP hydrolysis activity"/>
    <property type="evidence" value="ECO:0007669"/>
    <property type="project" value="InterPro"/>
</dbReference>
<evidence type="ECO:0000256" key="14">
    <source>
        <dbReference type="PIRSR" id="PIRSR606539-2"/>
    </source>
</evidence>
<evidence type="ECO:0000256" key="12">
    <source>
        <dbReference type="ARBA" id="ARBA00049128"/>
    </source>
</evidence>
<keyword evidence="21" id="KW-1185">Reference proteome</keyword>
<feature type="binding site" evidence="14">
    <location>
        <position position="654"/>
    </location>
    <ligand>
        <name>ATP</name>
        <dbReference type="ChEBI" id="CHEBI:30616"/>
    </ligand>
</feature>
<evidence type="ECO:0000256" key="5">
    <source>
        <dbReference type="ARBA" id="ARBA00022741"/>
    </source>
</evidence>
<comment type="subcellular location">
    <subcellularLocation>
        <location evidence="1 16">Membrane</location>
        <topology evidence="1 16">Multi-pass membrane protein</topology>
    </subcellularLocation>
</comment>
<proteinExistence type="inferred from homology"/>
<dbReference type="InterPro" id="IPR018303">
    <property type="entry name" value="ATPase_P-typ_P_site"/>
</dbReference>
<sequence length="1472" mass="164755">MPSSSTQEPGTPGTQDSNLRKRHRGMSLRSQMFTKQLLSTAKRAQEPPEGPEPHTEDESSPIELQTYTDSPASRTTDNLTIDSSSVEVLKPVYQKPGFFLSLKNKLQGISSIPPSRNGRHIPLGGSTELIDERTGLPYVNNSITSSRYTLVTFLPRQLYAQFLKLANTYFLVVAILQMIPTWSTTGQYTTIIPLLIFVSISMGREAWDDFRRHKLDRRENLRLCRVLGTTAMTYWKDVKVGDVVQLGEDEWVPADIVLLSAELYSDLEPQAYIETMALDGETNLKARLPPRALAQMQHVTMLRGEITAEDPNIDLYNFEGSFIISQGDGIENTEPGARTALGNENTDLCITLKGLESYEYAQHALGSFDVQYTQESYEGSKSSLGMEDTGSSALSHALGPDNIIYRGSIIRNTRSCTGIVVFTGEETKIRMNSIKNPRVKAPKLQKAINRIVLFMVCVVVCLLAFFTMAQRLDYTRNRATTWYLYNEDVGVAAILMGYIIMFNTLIPLSLYVTTEIIKVMQVLLMCWDLDMYHYESNTPAESKTATILEELGQVSYIFSDKTGTLTDNIMLFKKFSVGGRSWEHNSSDPFAPSDTDPFTAPSDSRELIRHLQTHPESLFSQKATLFLLSLALCNTCLPKPGLEGVSYLASSPDELALVMAAKEMGFVVFERQHTQLVIKTYPHGPSAAPVLDRYEVMDVIDFTSTRKRMSVVVKFPDGRLCLVCKGADNVILERLKVHEMAARISQTMLETTTARKNAEAEAVLRKMASQEPRTSVASLRQSFSLARHSTVRVSIDSPVVQDEELAEIIQESRRSLHIQQAQKYHLAEESYIPPDNLVANEEYVIEKTLEHVEEFSTEGLRTLLYAYRWLDESEYATWATKYAAAKTVISGRAAQVAAVGSVLERDMLLVGASAIEDKLQHGVAAAIEKLRRAGIKMWMLTGDKRETAINIGYACKLIRDYSTVVVLDIAAGKDELLQRISATDLAIGGMAHCVVVIDGTTLMELERDCPAMSLLVELCCKTDAAVVCRASPAQKAHMVSAVRTLKPESVTLAVGDGANDIAMIQSADIGVGITGKEGLQAARSADYAVAQFRFLLKLLLVHGRYNYVRTSKFVLLTFYKELLFYLSQGVYQRYTMYTGSSMYESWSLSMFNTLFTSLCVICVGMFEKDLKPATLLAVPELYKTGRLSEIFNLRAFVMWMLVAASQSLLLTFVSYEIWGFGALRDNSTFPTGVLTFTTLVIVINVKCQLLEMHNRTVYAFGSLIIAIGGWFLWNLIIAGLYKTKESPIFYVAYGLIEEFGRDYTWWAALLVLVVVSVLVDVLLKAAKFAVSPTRVEIFQVLEKDYESRKFFEENAFEEMKQGWTWPQDQPLSGKLHARIFGKKMLVVGEDAYSRKRAGTLELPPLSQLGHDSDDYNVLPSGKAFRIRSDSTLGVMRKKLRFKGEVEEVENVDAIIEQRFQNLQLEEEAIRGV</sequence>
<comment type="cofactor">
    <cofactor evidence="15">
        <name>Mg(2+)</name>
        <dbReference type="ChEBI" id="CHEBI:18420"/>
    </cofactor>
</comment>
<evidence type="ECO:0000256" key="4">
    <source>
        <dbReference type="ARBA" id="ARBA00022723"/>
    </source>
</evidence>
<feature type="transmembrane region" description="Helical" evidence="16">
    <location>
        <begin position="1257"/>
        <end position="1281"/>
    </location>
</feature>
<reference evidence="21" key="1">
    <citation type="submission" date="2016-05" db="EMBL/GenBank/DDBJ databases">
        <title>Comparative genomics of biotechnologically important yeasts.</title>
        <authorList>
            <consortium name="DOE Joint Genome Institute"/>
            <person name="Riley R."/>
            <person name="Haridas S."/>
            <person name="Wolfe K.H."/>
            <person name="Lopes M.R."/>
            <person name="Hittinger C.T."/>
            <person name="Goker M."/>
            <person name="Salamov A."/>
            <person name="Wisecaver J."/>
            <person name="Long T.M."/>
            <person name="Aerts A.L."/>
            <person name="Barry K."/>
            <person name="Choi C."/>
            <person name="Clum A."/>
            <person name="Coughlan A.Y."/>
            <person name="Deshpande S."/>
            <person name="Douglass A.P."/>
            <person name="Hanson S.J."/>
            <person name="Klenk H.-P."/>
            <person name="Labutti K."/>
            <person name="Lapidus A."/>
            <person name="Lindquist E."/>
            <person name="Lipzen A."/>
            <person name="Meier-Kolthoff J.P."/>
            <person name="Ohm R.A."/>
            <person name="Otillar R.P."/>
            <person name="Pangilinan J."/>
            <person name="Peng Y."/>
            <person name="Rokas A."/>
            <person name="Rosa C.A."/>
            <person name="Scheuner C."/>
            <person name="Sibirny A.A."/>
            <person name="Slot J.C."/>
            <person name="Stielow J.B."/>
            <person name="Sun H."/>
            <person name="Kurtzman C.P."/>
            <person name="Blackwell M."/>
            <person name="Grigoriev I.V."/>
            <person name="Jeffries T.W."/>
        </authorList>
    </citation>
    <scope>NUCLEOTIDE SEQUENCE [LARGE SCALE GENOMIC DNA]</scope>
    <source>
        <strain evidence="21">NRRL Y-12698</strain>
    </source>
</reference>
<evidence type="ECO:0000256" key="8">
    <source>
        <dbReference type="ARBA" id="ARBA00022967"/>
    </source>
</evidence>
<evidence type="ECO:0000256" key="2">
    <source>
        <dbReference type="ARBA" id="ARBA00008109"/>
    </source>
</evidence>
<dbReference type="STRING" id="984486.A0A1E3QT02"/>
<feature type="transmembrane region" description="Helical" evidence="16">
    <location>
        <begin position="489"/>
        <end position="512"/>
    </location>
</feature>
<keyword evidence="10 16" id="KW-0472">Membrane</keyword>
<dbReference type="GO" id="GO:0005802">
    <property type="term" value="C:trans-Golgi network"/>
    <property type="evidence" value="ECO:0007669"/>
    <property type="project" value="EnsemblFungi"/>
</dbReference>
<evidence type="ECO:0000313" key="21">
    <source>
        <dbReference type="Proteomes" id="UP000094336"/>
    </source>
</evidence>
<dbReference type="InterPro" id="IPR023299">
    <property type="entry name" value="ATPase_P-typ_cyto_dom_N"/>
</dbReference>
<feature type="binding site" evidence="14">
    <location>
        <position position="1059"/>
    </location>
    <ligand>
        <name>ATP</name>
        <dbReference type="ChEBI" id="CHEBI:30616"/>
    </ligand>
</feature>
<dbReference type="InterPro" id="IPR032630">
    <property type="entry name" value="P_typ_ATPase_c"/>
</dbReference>
<feature type="binding site" evidence="14">
    <location>
        <position position="942"/>
    </location>
    <ligand>
        <name>ATP</name>
        <dbReference type="ChEBI" id="CHEBI:30616"/>
    </ligand>
</feature>
<dbReference type="OrthoDB" id="377733at2759"/>
<dbReference type="SUPFAM" id="SSF56784">
    <property type="entry name" value="HAD-like"/>
    <property type="match status" value="1"/>
</dbReference>
<feature type="domain" description="P-type ATPase N-terminal" evidence="18">
    <location>
        <begin position="137"/>
        <end position="191"/>
    </location>
</feature>
<dbReference type="GO" id="GO:0070867">
    <property type="term" value="C:mating projection tip membrane"/>
    <property type="evidence" value="ECO:0007669"/>
    <property type="project" value="EnsemblFungi"/>
</dbReference>
<evidence type="ECO:0000256" key="13">
    <source>
        <dbReference type="PIRSR" id="PIRSR606539-1"/>
    </source>
</evidence>
<dbReference type="Gene3D" id="3.40.1110.10">
    <property type="entry name" value="Calcium-transporting ATPase, cytoplasmic domain N"/>
    <property type="match status" value="1"/>
</dbReference>
<feature type="binding site" evidence="14">
    <location>
        <position position="562"/>
    </location>
    <ligand>
        <name>ATP</name>
        <dbReference type="ChEBI" id="CHEBI:30616"/>
    </ligand>
</feature>
<keyword evidence="6 14" id="KW-0067">ATP-binding</keyword>
<dbReference type="EMBL" id="KV454429">
    <property type="protein sequence ID" value="ODQ80800.1"/>
    <property type="molecule type" value="Genomic_DNA"/>
</dbReference>
<evidence type="ECO:0000259" key="18">
    <source>
        <dbReference type="Pfam" id="PF16209"/>
    </source>
</evidence>
<keyword evidence="3 16" id="KW-0812">Transmembrane</keyword>
<dbReference type="Pfam" id="PF13246">
    <property type="entry name" value="Cation_ATPase"/>
    <property type="match status" value="1"/>
</dbReference>
<dbReference type="SUPFAM" id="SSF81653">
    <property type="entry name" value="Calcium ATPase, transduction domain A"/>
    <property type="match status" value="1"/>
</dbReference>